<proteinExistence type="predicted"/>
<evidence type="ECO:0000313" key="1">
    <source>
        <dbReference type="EMBL" id="DAE30442.1"/>
    </source>
</evidence>
<dbReference type="EMBL" id="BK059104">
    <property type="protein sequence ID" value="DAE30442.1"/>
    <property type="molecule type" value="Genomic_DNA"/>
</dbReference>
<name>A0A8S5RH47_9VIRU</name>
<sequence>MIELKDLLEENETIVTFHLCNEYWSRNAITVKGSDDISGALEMTLHRILEAGGTENDVKRIMGAEIPTEDELKELEEFDEFSWIDLGYVLPGLIDLWKESEVD</sequence>
<accession>A0A8S5RH47</accession>
<reference evidence="1" key="1">
    <citation type="journal article" date="2021" name="Proc. Natl. Acad. Sci. U.S.A.">
        <title>A Catalog of Tens of Thousands of Viruses from Human Metagenomes Reveals Hidden Associations with Chronic Diseases.</title>
        <authorList>
            <person name="Tisza M.J."/>
            <person name="Buck C.B."/>
        </authorList>
    </citation>
    <scope>NUCLEOTIDE SEQUENCE</scope>
    <source>
        <strain evidence="1">Ctiha2</strain>
    </source>
</reference>
<organism evidence="1">
    <name type="scientific">virus sp. ctiha2</name>
    <dbReference type="NCBI Taxonomy" id="2827299"/>
    <lineage>
        <taxon>Viruses</taxon>
    </lineage>
</organism>
<protein>
    <submittedName>
        <fullName evidence="1">Uncharacterized protein</fullName>
    </submittedName>
</protein>